<sequence>MRHPGQRQHQRQGRGQDDDPHGLYHGDRRDVGALLRGEDRDLRERAGAAGEEGRGLVPAMDTLEVQARAEGRAECRERQEGDG</sequence>
<evidence type="ECO:0000313" key="3">
    <source>
        <dbReference type="Proteomes" id="UP000287033"/>
    </source>
</evidence>
<evidence type="ECO:0000313" key="2">
    <source>
        <dbReference type="EMBL" id="GCC45658.1"/>
    </source>
</evidence>
<gene>
    <name evidence="2" type="ORF">chiPu_0029775</name>
</gene>
<evidence type="ECO:0000256" key="1">
    <source>
        <dbReference type="SAM" id="MobiDB-lite"/>
    </source>
</evidence>
<feature type="non-terminal residue" evidence="2">
    <location>
        <position position="83"/>
    </location>
</feature>
<organism evidence="2 3">
    <name type="scientific">Chiloscyllium punctatum</name>
    <name type="common">Brownbanded bambooshark</name>
    <name type="synonym">Hemiscyllium punctatum</name>
    <dbReference type="NCBI Taxonomy" id="137246"/>
    <lineage>
        <taxon>Eukaryota</taxon>
        <taxon>Metazoa</taxon>
        <taxon>Chordata</taxon>
        <taxon>Craniata</taxon>
        <taxon>Vertebrata</taxon>
        <taxon>Chondrichthyes</taxon>
        <taxon>Elasmobranchii</taxon>
        <taxon>Galeomorphii</taxon>
        <taxon>Galeoidea</taxon>
        <taxon>Orectolobiformes</taxon>
        <taxon>Hemiscylliidae</taxon>
        <taxon>Chiloscyllium</taxon>
    </lineage>
</organism>
<name>A0A401TSR5_CHIPU</name>
<proteinExistence type="predicted"/>
<protein>
    <submittedName>
        <fullName evidence="2">Uncharacterized protein</fullName>
    </submittedName>
</protein>
<feature type="region of interest" description="Disordered" evidence="1">
    <location>
        <begin position="1"/>
        <end position="38"/>
    </location>
</feature>
<dbReference type="EMBL" id="BEZZ01165749">
    <property type="protein sequence ID" value="GCC45658.1"/>
    <property type="molecule type" value="Genomic_DNA"/>
</dbReference>
<feature type="compositionally biased region" description="Basic and acidic residues" evidence="1">
    <location>
        <begin position="14"/>
        <end position="38"/>
    </location>
</feature>
<accession>A0A401TSR5</accession>
<feature type="compositionally biased region" description="Basic residues" evidence="1">
    <location>
        <begin position="1"/>
        <end position="12"/>
    </location>
</feature>
<comment type="caution">
    <text evidence="2">The sequence shown here is derived from an EMBL/GenBank/DDBJ whole genome shotgun (WGS) entry which is preliminary data.</text>
</comment>
<reference evidence="2 3" key="1">
    <citation type="journal article" date="2018" name="Nat. Ecol. Evol.">
        <title>Shark genomes provide insights into elasmobranch evolution and the origin of vertebrates.</title>
        <authorList>
            <person name="Hara Y"/>
            <person name="Yamaguchi K"/>
            <person name="Onimaru K"/>
            <person name="Kadota M"/>
            <person name="Koyanagi M"/>
            <person name="Keeley SD"/>
            <person name="Tatsumi K"/>
            <person name="Tanaka K"/>
            <person name="Motone F"/>
            <person name="Kageyama Y"/>
            <person name="Nozu R"/>
            <person name="Adachi N"/>
            <person name="Nishimura O"/>
            <person name="Nakagawa R"/>
            <person name="Tanegashima C"/>
            <person name="Kiyatake I"/>
            <person name="Matsumoto R"/>
            <person name="Murakumo K"/>
            <person name="Nishida K"/>
            <person name="Terakita A"/>
            <person name="Kuratani S"/>
            <person name="Sato K"/>
            <person name="Hyodo S Kuraku.S."/>
        </authorList>
    </citation>
    <scope>NUCLEOTIDE SEQUENCE [LARGE SCALE GENOMIC DNA]</scope>
</reference>
<keyword evidence="3" id="KW-1185">Reference proteome</keyword>
<dbReference type="AlphaFoldDB" id="A0A401TSR5"/>
<dbReference type="Proteomes" id="UP000287033">
    <property type="component" value="Unassembled WGS sequence"/>
</dbReference>